<evidence type="ECO:0000313" key="6">
    <source>
        <dbReference type="Proteomes" id="UP000031307"/>
    </source>
</evidence>
<gene>
    <name evidence="5" type="primary">mip-B</name>
    <name evidence="5" type="ORF">DB43_GU00220</name>
</gene>
<organism evidence="5 6">
    <name type="scientific">Parachlamydia acanthamoebae</name>
    <dbReference type="NCBI Taxonomy" id="83552"/>
    <lineage>
        <taxon>Bacteria</taxon>
        <taxon>Pseudomonadati</taxon>
        <taxon>Chlamydiota</taxon>
        <taxon>Chlamydiia</taxon>
        <taxon>Parachlamydiales</taxon>
        <taxon>Parachlamydiaceae</taxon>
        <taxon>Parachlamydia</taxon>
    </lineage>
</organism>
<comment type="catalytic activity">
    <reaction evidence="1">
        <text>[protein]-peptidylproline (omega=180) = [protein]-peptidylproline (omega=0)</text>
        <dbReference type="Rhea" id="RHEA:16237"/>
        <dbReference type="Rhea" id="RHEA-COMP:10747"/>
        <dbReference type="Rhea" id="RHEA-COMP:10748"/>
        <dbReference type="ChEBI" id="CHEBI:83833"/>
        <dbReference type="ChEBI" id="CHEBI:83834"/>
        <dbReference type="EC" id="5.2.1.8"/>
    </reaction>
</comment>
<dbReference type="GO" id="GO:0003755">
    <property type="term" value="F:peptidyl-prolyl cis-trans isomerase activity"/>
    <property type="evidence" value="ECO:0007669"/>
    <property type="project" value="UniProtKB-KW"/>
</dbReference>
<evidence type="ECO:0000256" key="3">
    <source>
        <dbReference type="ARBA" id="ARBA00023110"/>
    </source>
</evidence>
<dbReference type="EC" id="5.2.1.8" evidence="2"/>
<accession>A0A0C1EL09</accession>
<dbReference type="Proteomes" id="UP000031307">
    <property type="component" value="Unassembled WGS sequence"/>
</dbReference>
<dbReference type="Gene3D" id="3.10.50.40">
    <property type="match status" value="1"/>
</dbReference>
<feature type="domain" description="PPIase FKBP-type" evidence="4">
    <location>
        <begin position="110"/>
        <end position="146"/>
    </location>
</feature>
<dbReference type="InterPro" id="IPR046357">
    <property type="entry name" value="PPIase_dom_sf"/>
</dbReference>
<keyword evidence="3" id="KW-0697">Rotamase</keyword>
<dbReference type="EMBL" id="JSAM01000090">
    <property type="protein sequence ID" value="KIA77129.1"/>
    <property type="molecule type" value="Genomic_DNA"/>
</dbReference>
<keyword evidence="3" id="KW-0413">Isomerase</keyword>
<dbReference type="AlphaFoldDB" id="A0A0C1EL09"/>
<name>A0A0C1EL09_9BACT</name>
<evidence type="ECO:0000313" key="5">
    <source>
        <dbReference type="EMBL" id="KIA77129.1"/>
    </source>
</evidence>
<evidence type="ECO:0000256" key="1">
    <source>
        <dbReference type="ARBA" id="ARBA00000971"/>
    </source>
</evidence>
<reference evidence="5 6" key="1">
    <citation type="journal article" date="2014" name="Mol. Biol. Evol.">
        <title>Massive expansion of Ubiquitination-related gene families within the Chlamydiae.</title>
        <authorList>
            <person name="Domman D."/>
            <person name="Collingro A."/>
            <person name="Lagkouvardos I."/>
            <person name="Gehre L."/>
            <person name="Weinmaier T."/>
            <person name="Rattei T."/>
            <person name="Subtil A."/>
            <person name="Horn M."/>
        </authorList>
    </citation>
    <scope>NUCLEOTIDE SEQUENCE [LARGE SCALE GENOMIC DNA]</scope>
    <source>
        <strain evidence="5 6">OEW1</strain>
    </source>
</reference>
<dbReference type="SUPFAM" id="SSF54534">
    <property type="entry name" value="FKBP-like"/>
    <property type="match status" value="1"/>
</dbReference>
<evidence type="ECO:0000256" key="2">
    <source>
        <dbReference type="ARBA" id="ARBA00013194"/>
    </source>
</evidence>
<comment type="caution">
    <text evidence="5">The sequence shown here is derived from an EMBL/GenBank/DDBJ whole genome shotgun (WGS) entry which is preliminary data.</text>
</comment>
<protein>
    <recommendedName>
        <fullName evidence="2">peptidylprolyl isomerase</fullName>
        <ecNumber evidence="2">5.2.1.8</ecNumber>
    </recommendedName>
</protein>
<sequence length="167" mass="20125">MYTFKNVEKHLRSFLEGKRPFEMNNPKMKELLHRLSWNIYQKQHQRECEAATQYFLKFDTDRDPCLLTLNKERLYYRKIKEGNGEILKREDIPLLNYQIRLRNGEVVFDKVDLKRAIRGFKEGLVGRKIGEKGILYIHPEWGYQDFFMTPYADKLLEVNFEVMGLIE</sequence>
<proteinExistence type="predicted"/>
<evidence type="ECO:0000259" key="4">
    <source>
        <dbReference type="Pfam" id="PF00254"/>
    </source>
</evidence>
<dbReference type="InterPro" id="IPR001179">
    <property type="entry name" value="PPIase_FKBP_dom"/>
</dbReference>
<dbReference type="PATRIC" id="fig|83552.4.peg.1719"/>
<dbReference type="Pfam" id="PF00254">
    <property type="entry name" value="FKBP_C"/>
    <property type="match status" value="1"/>
</dbReference>